<accession>A0A1D1VGX7</accession>
<evidence type="ECO:0000313" key="2">
    <source>
        <dbReference type="EMBL" id="GAV00907.1"/>
    </source>
</evidence>
<dbReference type="EMBL" id="BDGG01000006">
    <property type="protein sequence ID" value="GAV00907.1"/>
    <property type="molecule type" value="Genomic_DNA"/>
</dbReference>
<dbReference type="Pfam" id="PF03184">
    <property type="entry name" value="DDE_1"/>
    <property type="match status" value="1"/>
</dbReference>
<keyword evidence="3" id="KW-1185">Reference proteome</keyword>
<dbReference type="Proteomes" id="UP000186922">
    <property type="component" value="Unassembled WGS sequence"/>
</dbReference>
<name>A0A1D1VGX7_RAMVA</name>
<protein>
    <recommendedName>
        <fullName evidence="1">DDE-1 domain-containing protein</fullName>
    </recommendedName>
</protein>
<dbReference type="OrthoDB" id="8123525at2759"/>
<dbReference type="GO" id="GO:0003676">
    <property type="term" value="F:nucleic acid binding"/>
    <property type="evidence" value="ECO:0007669"/>
    <property type="project" value="InterPro"/>
</dbReference>
<organism evidence="2 3">
    <name type="scientific">Ramazzottius varieornatus</name>
    <name type="common">Water bear</name>
    <name type="synonym">Tardigrade</name>
    <dbReference type="NCBI Taxonomy" id="947166"/>
    <lineage>
        <taxon>Eukaryota</taxon>
        <taxon>Metazoa</taxon>
        <taxon>Ecdysozoa</taxon>
        <taxon>Tardigrada</taxon>
        <taxon>Eutardigrada</taxon>
        <taxon>Parachela</taxon>
        <taxon>Hypsibioidea</taxon>
        <taxon>Ramazzottiidae</taxon>
        <taxon>Ramazzottius</taxon>
    </lineage>
</organism>
<evidence type="ECO:0000313" key="3">
    <source>
        <dbReference type="Proteomes" id="UP000186922"/>
    </source>
</evidence>
<comment type="caution">
    <text evidence="2">The sequence shown here is derived from an EMBL/GenBank/DDBJ whole genome shotgun (WGS) entry which is preliminary data.</text>
</comment>
<proteinExistence type="predicted"/>
<sequence>MKHNWKKFTTNYLILRPSGTWIGPPSSFKTFTVRLALKGTNEVPIIQLPGDKETMKVLLMVAADGTKYPAVIVFKGAKKTGVLSANVMKLNIPENVIVKSNQKGWWTNDFDAAYLEEAFPVNDKQVSQILLCDHCKAHVSQNSVDFLKERGVQQLLIPKGKTGDKQPLDVGVNGPFIAIMRRMYHEWMENRTALTKSGYLKKRSRQGFVNFVSQA</sequence>
<reference evidence="2 3" key="1">
    <citation type="journal article" date="2016" name="Nat. Commun.">
        <title>Extremotolerant tardigrade genome and improved radiotolerance of human cultured cells by tardigrade-unique protein.</title>
        <authorList>
            <person name="Hashimoto T."/>
            <person name="Horikawa D.D."/>
            <person name="Saito Y."/>
            <person name="Kuwahara H."/>
            <person name="Kozuka-Hata H."/>
            <person name="Shin-I T."/>
            <person name="Minakuchi Y."/>
            <person name="Ohishi K."/>
            <person name="Motoyama A."/>
            <person name="Aizu T."/>
            <person name="Enomoto A."/>
            <person name="Kondo K."/>
            <person name="Tanaka S."/>
            <person name="Hara Y."/>
            <person name="Koshikawa S."/>
            <person name="Sagara H."/>
            <person name="Miura T."/>
            <person name="Yokobori S."/>
            <person name="Miyagawa K."/>
            <person name="Suzuki Y."/>
            <person name="Kubo T."/>
            <person name="Oyama M."/>
            <person name="Kohara Y."/>
            <person name="Fujiyama A."/>
            <person name="Arakawa K."/>
            <person name="Katayama T."/>
            <person name="Toyoda A."/>
            <person name="Kunieda T."/>
        </authorList>
    </citation>
    <scope>NUCLEOTIDE SEQUENCE [LARGE SCALE GENOMIC DNA]</scope>
    <source>
        <strain evidence="2 3">YOKOZUNA-1</strain>
    </source>
</reference>
<gene>
    <name evidence="2" type="primary">RvY_11690-1</name>
    <name evidence="2" type="synonym">RvY_11690.1</name>
    <name evidence="2" type="ORF">RvY_11690</name>
</gene>
<dbReference type="InterPro" id="IPR004875">
    <property type="entry name" value="DDE_SF_endonuclease_dom"/>
</dbReference>
<evidence type="ECO:0000259" key="1">
    <source>
        <dbReference type="Pfam" id="PF03184"/>
    </source>
</evidence>
<dbReference type="AlphaFoldDB" id="A0A1D1VGX7"/>
<feature type="domain" description="DDE-1" evidence="1">
    <location>
        <begin position="55"/>
        <end position="197"/>
    </location>
</feature>